<dbReference type="GO" id="GO:0000725">
    <property type="term" value="P:recombinational repair"/>
    <property type="evidence" value="ECO:0007669"/>
    <property type="project" value="TreeGrafter"/>
</dbReference>
<reference evidence="13" key="1">
    <citation type="submission" date="2016-10" db="EMBL/GenBank/DDBJ databases">
        <authorList>
            <person name="Varghese N."/>
            <person name="Submissions S."/>
        </authorList>
    </citation>
    <scope>NUCLEOTIDE SEQUENCE [LARGE SCALE GENOMIC DNA]</scope>
    <source>
        <strain evidence="13">DSM 44498</strain>
    </source>
</reference>
<evidence type="ECO:0000256" key="5">
    <source>
        <dbReference type="ARBA" id="ARBA00023235"/>
    </source>
</evidence>
<keyword evidence="13" id="KW-1185">Reference proteome</keyword>
<dbReference type="SUPFAM" id="SSF52540">
    <property type="entry name" value="P-loop containing nucleoside triphosphate hydrolases"/>
    <property type="match status" value="1"/>
</dbReference>
<evidence type="ECO:0000256" key="7">
    <source>
        <dbReference type="ARBA" id="ARBA00034808"/>
    </source>
</evidence>
<evidence type="ECO:0000256" key="8">
    <source>
        <dbReference type="ARBA" id="ARBA00048988"/>
    </source>
</evidence>
<dbReference type="PANTHER" id="PTHR11070:SF45">
    <property type="entry name" value="DNA 3'-5' HELICASE"/>
    <property type="match status" value="1"/>
</dbReference>
<evidence type="ECO:0000256" key="6">
    <source>
        <dbReference type="ARBA" id="ARBA00034617"/>
    </source>
</evidence>
<dbReference type="Gene3D" id="3.40.50.300">
    <property type="entry name" value="P-loop containing nucleotide triphosphate hydrolases"/>
    <property type="match status" value="2"/>
</dbReference>
<protein>
    <recommendedName>
        <fullName evidence="7">DNA 3'-5' helicase</fullName>
        <ecNumber evidence="7">5.6.2.4</ecNumber>
    </recommendedName>
</protein>
<dbReference type="PROSITE" id="PS51198">
    <property type="entry name" value="UVRD_HELICASE_ATP_BIND"/>
    <property type="match status" value="1"/>
</dbReference>
<evidence type="ECO:0000313" key="13">
    <source>
        <dbReference type="Proteomes" id="UP000183561"/>
    </source>
</evidence>
<feature type="domain" description="UvrD-like helicase ATP-binding" evidence="11">
    <location>
        <begin position="256"/>
        <end position="562"/>
    </location>
</feature>
<dbReference type="GO" id="GO:0003677">
    <property type="term" value="F:DNA binding"/>
    <property type="evidence" value="ECO:0007669"/>
    <property type="project" value="InterPro"/>
</dbReference>
<dbReference type="InterPro" id="IPR000212">
    <property type="entry name" value="DNA_helicase_UvrD/REP"/>
</dbReference>
<dbReference type="Proteomes" id="UP000183561">
    <property type="component" value="Unassembled WGS sequence"/>
</dbReference>
<dbReference type="OrthoDB" id="3196525at2"/>
<evidence type="ECO:0000256" key="3">
    <source>
        <dbReference type="ARBA" id="ARBA00022806"/>
    </source>
</evidence>
<keyword evidence="2 9" id="KW-0378">Hydrolase</keyword>
<evidence type="ECO:0000256" key="9">
    <source>
        <dbReference type="PROSITE-ProRule" id="PRU00560"/>
    </source>
</evidence>
<dbReference type="Pfam" id="PF00580">
    <property type="entry name" value="UvrD-helicase"/>
    <property type="match status" value="1"/>
</dbReference>
<keyword evidence="5" id="KW-0413">Isomerase</keyword>
<evidence type="ECO:0000313" key="12">
    <source>
        <dbReference type="EMBL" id="SEB29965.1"/>
    </source>
</evidence>
<comment type="catalytic activity">
    <reaction evidence="6">
        <text>Couples ATP hydrolysis with the unwinding of duplex DNA by translocating in the 3'-5' direction.</text>
        <dbReference type="EC" id="5.6.2.4"/>
    </reaction>
</comment>
<evidence type="ECO:0000256" key="4">
    <source>
        <dbReference type="ARBA" id="ARBA00022840"/>
    </source>
</evidence>
<feature type="binding site" evidence="9">
    <location>
        <begin position="277"/>
        <end position="284"/>
    </location>
    <ligand>
        <name>ATP</name>
        <dbReference type="ChEBI" id="CHEBI:30616"/>
    </ligand>
</feature>
<gene>
    <name evidence="12" type="ORF">SAMN04490239_0171</name>
</gene>
<evidence type="ECO:0000256" key="10">
    <source>
        <dbReference type="SAM" id="MobiDB-lite"/>
    </source>
</evidence>
<dbReference type="GO" id="GO:0016887">
    <property type="term" value="F:ATP hydrolysis activity"/>
    <property type="evidence" value="ECO:0007669"/>
    <property type="project" value="RHEA"/>
</dbReference>
<dbReference type="EC" id="5.6.2.4" evidence="7"/>
<dbReference type="AlphaFoldDB" id="A0A1H4I7T8"/>
<evidence type="ECO:0000259" key="11">
    <source>
        <dbReference type="PROSITE" id="PS51198"/>
    </source>
</evidence>
<accession>A0A1H4I7T8</accession>
<organism evidence="12 13">
    <name type="scientific">Rhodococcus koreensis</name>
    <dbReference type="NCBI Taxonomy" id="99653"/>
    <lineage>
        <taxon>Bacteria</taxon>
        <taxon>Bacillati</taxon>
        <taxon>Actinomycetota</taxon>
        <taxon>Actinomycetes</taxon>
        <taxon>Mycobacteriales</taxon>
        <taxon>Nocardiaceae</taxon>
        <taxon>Rhodococcus</taxon>
    </lineage>
</organism>
<dbReference type="InterPro" id="IPR027417">
    <property type="entry name" value="P-loop_NTPase"/>
</dbReference>
<feature type="region of interest" description="Disordered" evidence="10">
    <location>
        <begin position="578"/>
        <end position="599"/>
    </location>
</feature>
<comment type="catalytic activity">
    <reaction evidence="8">
        <text>ATP + H2O = ADP + phosphate + H(+)</text>
        <dbReference type="Rhea" id="RHEA:13065"/>
        <dbReference type="ChEBI" id="CHEBI:15377"/>
        <dbReference type="ChEBI" id="CHEBI:15378"/>
        <dbReference type="ChEBI" id="CHEBI:30616"/>
        <dbReference type="ChEBI" id="CHEBI:43474"/>
        <dbReference type="ChEBI" id="CHEBI:456216"/>
        <dbReference type="EC" id="5.6.2.4"/>
    </reaction>
</comment>
<keyword evidence="4 9" id="KW-0067">ATP-binding</keyword>
<dbReference type="GO" id="GO:0005524">
    <property type="term" value="F:ATP binding"/>
    <property type="evidence" value="ECO:0007669"/>
    <property type="project" value="UniProtKB-UniRule"/>
</dbReference>
<dbReference type="PANTHER" id="PTHR11070">
    <property type="entry name" value="UVRD / RECB / PCRA DNA HELICASE FAMILY MEMBER"/>
    <property type="match status" value="1"/>
</dbReference>
<dbReference type="InterPro" id="IPR014017">
    <property type="entry name" value="DNA_helicase_UvrD-like_C"/>
</dbReference>
<name>A0A1H4I7T8_9NOCA</name>
<evidence type="ECO:0000256" key="2">
    <source>
        <dbReference type="ARBA" id="ARBA00022801"/>
    </source>
</evidence>
<dbReference type="InterPro" id="IPR014016">
    <property type="entry name" value="UvrD-like_ATP-bd"/>
</dbReference>
<dbReference type="Pfam" id="PF13361">
    <property type="entry name" value="UvrD_C"/>
    <property type="match status" value="1"/>
</dbReference>
<evidence type="ECO:0000256" key="1">
    <source>
        <dbReference type="ARBA" id="ARBA00022741"/>
    </source>
</evidence>
<dbReference type="GO" id="GO:0005829">
    <property type="term" value="C:cytosol"/>
    <property type="evidence" value="ECO:0007669"/>
    <property type="project" value="TreeGrafter"/>
</dbReference>
<proteinExistence type="predicted"/>
<keyword evidence="1 9" id="KW-0547">Nucleotide-binding</keyword>
<dbReference type="GO" id="GO:0043138">
    <property type="term" value="F:3'-5' DNA helicase activity"/>
    <property type="evidence" value="ECO:0007669"/>
    <property type="project" value="UniProtKB-EC"/>
</dbReference>
<dbReference type="RefSeq" id="WP_072948804.1">
    <property type="nucleotide sequence ID" value="NZ_FNSV01000001.1"/>
</dbReference>
<dbReference type="EMBL" id="FNSV01000001">
    <property type="protein sequence ID" value="SEB29965.1"/>
    <property type="molecule type" value="Genomic_DNA"/>
</dbReference>
<keyword evidence="3 9" id="KW-0347">Helicase</keyword>
<sequence>MAQIILGPGLSGMDGSLHQATYRFLAKLAADDTAPGLHIEPINNSADPRARTGRVDISNRAVLFKLQGSQQDASYVFIGTFQHDEAISIAQKSRVNINPRNGVAELIPVDEQPVATTLPATPPPATEPPAAADDVETSLRDREFTVDDFTDLGIDAAFAEGALDLLGSDAVLDYAEQAPATWQASALLDVYTGESLTAIREKYQLDQPAAADATNDDDLLAALKHPAAQMEFAFIEDDIALRAAIENPDFSAWRIFLHPEQRAYTTRSYNGPFRISGGAGTGKTVVLLHRARELHRRNPEARIVLTTFNRTLADALKEQLSVLDPSIVPAAELGEPGIYIAGVDAIAHRVLTSYATELGGSDGKPGAVAQVLGPRTAQVSKHTHSQAWAIAADEHGAGLGPELCTPSFLESEYATIVLPNLVTTREEYLKARRTGRGVSLNRARRNAVWDVIEAYRAAAAADGTTDFEEKSAIAAQVLRNINGRGLADHVLVDEAQDLSPSRLMLLRALAAPGKDDLFIAEDSHQRIYGQPIVLGRYSINIVGRARRLTLNYRTTEQNLRYALGILSGAEYTDLVDEPESTDAYRSARRGPQPRPVEASSLTDEYDIVAHTVREWLDAKVAPESIGLLVPTRKEGESLPRALGDRGVPVAFVDRDTAGPTGTPQVMTMHRAKGMEFAKVVLVGVGAKNMPRTYFIDALPEGDRADALQRERSLLYVAATRARDELVVVYAGDPSDLLPQAVSGRPA</sequence>